<feature type="transmembrane region" description="Helical" evidence="1">
    <location>
        <begin position="131"/>
        <end position="154"/>
    </location>
</feature>
<protein>
    <recommendedName>
        <fullName evidence="4">DUF1048 domain-containing protein</fullName>
    </recommendedName>
</protein>
<dbReference type="AlphaFoldDB" id="A0A0L6TYE4"/>
<dbReference type="RefSeq" id="WP_050740874.1">
    <property type="nucleotide sequence ID" value="NZ_LGYO01000033.1"/>
</dbReference>
<dbReference type="STRING" id="52689.AKG39_13235"/>
<keyword evidence="1" id="KW-0812">Transmembrane</keyword>
<evidence type="ECO:0000313" key="2">
    <source>
        <dbReference type="EMBL" id="KNZ41268.1"/>
    </source>
</evidence>
<organism evidence="2 3">
    <name type="scientific">Acetobacterium bakii</name>
    <dbReference type="NCBI Taxonomy" id="52689"/>
    <lineage>
        <taxon>Bacteria</taxon>
        <taxon>Bacillati</taxon>
        <taxon>Bacillota</taxon>
        <taxon>Clostridia</taxon>
        <taxon>Eubacteriales</taxon>
        <taxon>Eubacteriaceae</taxon>
        <taxon>Acetobacterium</taxon>
    </lineage>
</organism>
<dbReference type="OrthoDB" id="1655249at2"/>
<evidence type="ECO:0008006" key="4">
    <source>
        <dbReference type="Google" id="ProtNLM"/>
    </source>
</evidence>
<feature type="transmembrane region" description="Helical" evidence="1">
    <location>
        <begin position="175"/>
        <end position="196"/>
    </location>
</feature>
<keyword evidence="1" id="KW-1133">Transmembrane helix</keyword>
<name>A0A0L6TYE4_9FIRM</name>
<dbReference type="PATRIC" id="fig|52689.4.peg.2014"/>
<evidence type="ECO:0000313" key="3">
    <source>
        <dbReference type="Proteomes" id="UP000036873"/>
    </source>
</evidence>
<accession>A0A0L6TYE4</accession>
<sequence length="227" mass="25395">MNVKMLNKSNNELDKEINEESSSIMTDIVCYLRVANISDYYQEIVRRDLLEMVLSAQDRGESIQSVIGEDYKTFCDEVIENLPKRTRKERILDFCETFFLCAAILGGINLILSKEIINLLGAIISGQPLNFQMPITASSILLFGINIIAAFIFVEIICKTALNPKKEKHLSKPKRFMLGGLAGGGVMAVFIVIAWFGKNTLFTVNMVVYCVVVLGLLAAYKIVKIIE</sequence>
<gene>
    <name evidence="2" type="ORF">AKG39_13235</name>
</gene>
<dbReference type="Proteomes" id="UP000036873">
    <property type="component" value="Unassembled WGS sequence"/>
</dbReference>
<proteinExistence type="predicted"/>
<dbReference type="EMBL" id="LGYO01000033">
    <property type="protein sequence ID" value="KNZ41268.1"/>
    <property type="molecule type" value="Genomic_DNA"/>
</dbReference>
<feature type="transmembrane region" description="Helical" evidence="1">
    <location>
        <begin position="91"/>
        <end position="111"/>
    </location>
</feature>
<dbReference type="SUPFAM" id="SSF158560">
    <property type="entry name" value="BH3980-like"/>
    <property type="match status" value="1"/>
</dbReference>
<comment type="caution">
    <text evidence="2">The sequence shown here is derived from an EMBL/GenBank/DDBJ whole genome shotgun (WGS) entry which is preliminary data.</text>
</comment>
<evidence type="ECO:0000256" key="1">
    <source>
        <dbReference type="SAM" id="Phobius"/>
    </source>
</evidence>
<dbReference type="PANTHER" id="PTHR41307">
    <property type="entry name" value="MEMBRANE PROTEIN-RELATED"/>
    <property type="match status" value="1"/>
</dbReference>
<dbReference type="PANTHER" id="PTHR41307:SF1">
    <property type="entry name" value="MEMBRANE PROTEIN"/>
    <property type="match status" value="1"/>
</dbReference>
<keyword evidence="3" id="KW-1185">Reference proteome</keyword>
<feature type="transmembrane region" description="Helical" evidence="1">
    <location>
        <begin position="202"/>
        <end position="223"/>
    </location>
</feature>
<keyword evidence="1" id="KW-0472">Membrane</keyword>
<reference evidence="3" key="1">
    <citation type="submission" date="2015-07" db="EMBL/GenBank/DDBJ databases">
        <title>Draft genome sequence of Acetobacterium bakii DSM 8293, a potential psychrophilic chemical producer through syngas fermentation.</title>
        <authorList>
            <person name="Song Y."/>
            <person name="Hwang S."/>
            <person name="Cho B.-K."/>
        </authorList>
    </citation>
    <scope>NUCLEOTIDE SEQUENCE [LARGE SCALE GENOMIC DNA]</scope>
    <source>
        <strain evidence="3">DSM 8239</strain>
    </source>
</reference>
<dbReference type="Gene3D" id="1.10.1900.10">
    <property type="entry name" value="c-terminal domain of poly(a) binding protein"/>
    <property type="match status" value="1"/>
</dbReference>